<dbReference type="AlphaFoldDB" id="A0A2D4GL28"/>
<reference evidence="1" key="1">
    <citation type="submission" date="2017-07" db="EMBL/GenBank/DDBJ databases">
        <authorList>
            <person name="Mikheyev A."/>
            <person name="Grau M."/>
        </authorList>
    </citation>
    <scope>NUCLEOTIDE SEQUENCE</scope>
    <source>
        <tissue evidence="1">Venom_gland</tissue>
    </source>
</reference>
<dbReference type="EMBL" id="IACJ01129645">
    <property type="protein sequence ID" value="LAA60136.1"/>
    <property type="molecule type" value="Transcribed_RNA"/>
</dbReference>
<name>A0A2D4GL28_MICCO</name>
<evidence type="ECO:0000313" key="1">
    <source>
        <dbReference type="EMBL" id="LAA60136.1"/>
    </source>
</evidence>
<accession>A0A2D4GL28</accession>
<sequence length="149" mass="16965">MYVDTETIIKIKRQARINLFSKNPIRNGSFPPTVISWQGGGGWGNGLYSVCCDQVYFLLWKENRFLLKCQCWSSDNLRMASRNSADISWGKRKRPLMGCTVALIIQTPPFLILRRVYVGLNSIVEERVQLDFWPGSSATSAFLIVVSKQ</sequence>
<proteinExistence type="predicted"/>
<organism evidence="1">
    <name type="scientific">Micrurus corallinus</name>
    <name type="common">Brazilian coral snake</name>
    <dbReference type="NCBI Taxonomy" id="54390"/>
    <lineage>
        <taxon>Eukaryota</taxon>
        <taxon>Metazoa</taxon>
        <taxon>Chordata</taxon>
        <taxon>Craniata</taxon>
        <taxon>Vertebrata</taxon>
        <taxon>Euteleostomi</taxon>
        <taxon>Lepidosauria</taxon>
        <taxon>Squamata</taxon>
        <taxon>Bifurcata</taxon>
        <taxon>Unidentata</taxon>
        <taxon>Episquamata</taxon>
        <taxon>Toxicofera</taxon>
        <taxon>Serpentes</taxon>
        <taxon>Colubroidea</taxon>
        <taxon>Elapidae</taxon>
        <taxon>Elapinae</taxon>
        <taxon>Micrurus</taxon>
    </lineage>
</organism>
<reference evidence="1" key="2">
    <citation type="submission" date="2017-11" db="EMBL/GenBank/DDBJ databases">
        <title>Coralsnake Venomics: Analyses of Venom Gland Transcriptomes and Proteomes of Six Brazilian Taxa.</title>
        <authorList>
            <person name="Aird S.D."/>
            <person name="Jorge da Silva N."/>
            <person name="Qiu L."/>
            <person name="Villar-Briones A."/>
            <person name="Aparecida-Saddi V."/>
            <person name="Campos-Telles M.P."/>
            <person name="Grau M."/>
            <person name="Mikheyev A.S."/>
        </authorList>
    </citation>
    <scope>NUCLEOTIDE SEQUENCE</scope>
    <source>
        <tissue evidence="1">Venom_gland</tissue>
    </source>
</reference>
<protein>
    <submittedName>
        <fullName evidence="1">Uncharacterized protein</fullName>
    </submittedName>
</protein>